<evidence type="ECO:0000313" key="5">
    <source>
        <dbReference type="EMBL" id="VEU68847.1"/>
    </source>
</evidence>
<name>A0A449AQV1_9BACT</name>
<dbReference type="SUPFAM" id="SSF102705">
    <property type="entry name" value="NIF3 (NGG1p interacting factor 3)-like"/>
    <property type="match status" value="1"/>
</dbReference>
<evidence type="ECO:0000256" key="2">
    <source>
        <dbReference type="ARBA" id="ARBA00022112"/>
    </source>
</evidence>
<comment type="similarity">
    <text evidence="1">Belongs to the GTP cyclohydrolase I type 2/NIF3 family.</text>
</comment>
<dbReference type="GO" id="GO:0005737">
    <property type="term" value="C:cytoplasm"/>
    <property type="evidence" value="ECO:0007669"/>
    <property type="project" value="TreeGrafter"/>
</dbReference>
<evidence type="ECO:0000256" key="3">
    <source>
        <dbReference type="ARBA" id="ARBA00022723"/>
    </source>
</evidence>
<feature type="binding site" evidence="4">
    <location>
        <position position="65"/>
    </location>
    <ligand>
        <name>a divalent metal cation</name>
        <dbReference type="ChEBI" id="CHEBI:60240"/>
        <label>1</label>
    </ligand>
</feature>
<evidence type="ECO:0000256" key="1">
    <source>
        <dbReference type="ARBA" id="ARBA00006964"/>
    </source>
</evidence>
<dbReference type="Proteomes" id="UP000290495">
    <property type="component" value="Chromosome"/>
</dbReference>
<dbReference type="PANTHER" id="PTHR13799:SF14">
    <property type="entry name" value="GTP CYCLOHYDROLASE 1 TYPE 2 HOMOLOG"/>
    <property type="match status" value="1"/>
</dbReference>
<dbReference type="AlphaFoldDB" id="A0A449AQV1"/>
<dbReference type="Pfam" id="PF01784">
    <property type="entry name" value="DUF34_NIF3"/>
    <property type="match status" value="1"/>
</dbReference>
<dbReference type="GO" id="GO:0046872">
    <property type="term" value="F:metal ion binding"/>
    <property type="evidence" value="ECO:0007669"/>
    <property type="project" value="UniProtKB-KW"/>
</dbReference>
<sequence length="260" mass="30728">MTVKTFIENLKKLYPENNAEIWDYTGYNVKSQQNKKFSGAILAIDLTKEVLEEAIKRKFNVILTHHPFIFNKTWKEEFVQAPYKREIYKKLKEHQITSYSLHTNFDYDLHGTSYQIFNFLGLDKKLLSNNSPTYSVVFENDPRINLISLIEEKFGYSNALRLNFNDQELSKFKKIAILSGSGSVLQINEMHSEMNIDLFITSDIKWNEWINYNQTGIKILEIPHLSEDVFAWSLLQKLKDIYPSENFYFKKIQLPFINKK</sequence>
<reference evidence="5 6" key="1">
    <citation type="submission" date="2019-01" db="EMBL/GenBank/DDBJ databases">
        <authorList>
            <consortium name="Pathogen Informatics"/>
        </authorList>
    </citation>
    <scope>NUCLEOTIDE SEQUENCE [LARGE SCALE GENOMIC DNA]</scope>
    <source>
        <strain evidence="5 6">NCTC10146</strain>
    </source>
</reference>
<gene>
    <name evidence="5" type="ORF">NCTC10146_00305</name>
</gene>
<dbReference type="EMBL" id="LR215010">
    <property type="protein sequence ID" value="VEU68847.1"/>
    <property type="molecule type" value="Genomic_DNA"/>
</dbReference>
<keyword evidence="3 4" id="KW-0479">Metal-binding</keyword>
<dbReference type="InterPro" id="IPR036069">
    <property type="entry name" value="DUF34/NIF3_sf"/>
</dbReference>
<dbReference type="InterPro" id="IPR002678">
    <property type="entry name" value="DUF34/NIF3"/>
</dbReference>
<dbReference type="FunFam" id="3.40.1390.30:FF:000001">
    <property type="entry name" value="GTP cyclohydrolase 1 type 2"/>
    <property type="match status" value="1"/>
</dbReference>
<dbReference type="RefSeq" id="WP_004795066.1">
    <property type="nucleotide sequence ID" value="NZ_LR215010.1"/>
</dbReference>
<dbReference type="Gene3D" id="3.40.1390.30">
    <property type="entry name" value="NIF3 (NGG1p interacting factor 3)-like"/>
    <property type="match status" value="1"/>
</dbReference>
<feature type="binding site" evidence="4">
    <location>
        <position position="227"/>
    </location>
    <ligand>
        <name>a divalent metal cation</name>
        <dbReference type="ChEBI" id="CHEBI:60240"/>
        <label>1</label>
    </ligand>
</feature>
<evidence type="ECO:0000256" key="4">
    <source>
        <dbReference type="PIRSR" id="PIRSR602678-1"/>
    </source>
</evidence>
<feature type="binding site" evidence="4">
    <location>
        <position position="106"/>
    </location>
    <ligand>
        <name>a divalent metal cation</name>
        <dbReference type="ChEBI" id="CHEBI:60240"/>
        <label>1</label>
    </ligand>
</feature>
<proteinExistence type="inferred from homology"/>
<accession>A0A449AQV1</accession>
<dbReference type="PANTHER" id="PTHR13799">
    <property type="entry name" value="NGG1 INTERACTING FACTOR 3"/>
    <property type="match status" value="1"/>
</dbReference>
<evidence type="ECO:0000313" key="6">
    <source>
        <dbReference type="Proteomes" id="UP000290495"/>
    </source>
</evidence>
<organism evidence="5 6">
    <name type="scientific">Mycoplasmopsis canis</name>
    <dbReference type="NCBI Taxonomy" id="29555"/>
    <lineage>
        <taxon>Bacteria</taxon>
        <taxon>Bacillati</taxon>
        <taxon>Mycoplasmatota</taxon>
        <taxon>Mycoplasmoidales</taxon>
        <taxon>Metamycoplasmataceae</taxon>
        <taxon>Mycoplasmopsis</taxon>
    </lineage>
</organism>
<feature type="binding site" evidence="4">
    <location>
        <position position="66"/>
    </location>
    <ligand>
        <name>a divalent metal cation</name>
        <dbReference type="ChEBI" id="CHEBI:60240"/>
        <label>1</label>
    </ligand>
</feature>
<protein>
    <recommendedName>
        <fullName evidence="2">GTP cyclohydrolase 1 type 2 homolog</fullName>
    </recommendedName>
</protein>
<feature type="binding site" evidence="4">
    <location>
        <position position="224"/>
    </location>
    <ligand>
        <name>a divalent metal cation</name>
        <dbReference type="ChEBI" id="CHEBI:60240"/>
        <label>1</label>
    </ligand>
</feature>